<evidence type="ECO:0000313" key="2">
    <source>
        <dbReference type="Proteomes" id="UP000502996"/>
    </source>
</evidence>
<proteinExistence type="predicted"/>
<keyword evidence="1" id="KW-0378">Hydrolase</keyword>
<dbReference type="InterPro" id="IPR006439">
    <property type="entry name" value="HAD-SF_hydro_IA"/>
</dbReference>
<protein>
    <submittedName>
        <fullName evidence="1">HAD-IA family hydrolase</fullName>
    </submittedName>
</protein>
<reference evidence="1 2" key="1">
    <citation type="submission" date="2020-02" db="EMBL/GenBank/DDBJ databases">
        <title>Full genome sequence of Nocardioides sp. R-3366.</title>
        <authorList>
            <person name="Im W.-T."/>
        </authorList>
    </citation>
    <scope>NUCLEOTIDE SEQUENCE [LARGE SCALE GENOMIC DNA]</scope>
    <source>
        <strain evidence="1 2">R-3366</strain>
    </source>
</reference>
<dbReference type="GO" id="GO:0016787">
    <property type="term" value="F:hydrolase activity"/>
    <property type="evidence" value="ECO:0007669"/>
    <property type="project" value="UniProtKB-KW"/>
</dbReference>
<evidence type="ECO:0000313" key="1">
    <source>
        <dbReference type="EMBL" id="QIG44408.1"/>
    </source>
</evidence>
<dbReference type="PRINTS" id="PR00413">
    <property type="entry name" value="HADHALOGNASE"/>
</dbReference>
<dbReference type="PANTHER" id="PTHR43611">
    <property type="entry name" value="ALPHA-D-GLUCOSE 1-PHOSPHATE PHOSPHATASE"/>
    <property type="match status" value="1"/>
</dbReference>
<accession>A0A6G6WGF6</accession>
<dbReference type="SUPFAM" id="SSF56784">
    <property type="entry name" value="HAD-like"/>
    <property type="match status" value="1"/>
</dbReference>
<dbReference type="InterPro" id="IPR036412">
    <property type="entry name" value="HAD-like_sf"/>
</dbReference>
<sequence length="209" mass="22683">MIEHVLLDADGVLQFLPGSWLDSLRPYLGERTDVFTDGTWHDDLAALRGETDFFATLAAGLTAGGLPTSVADLRPAVWHSIGLVPQTIALVRELRAAGYGVHLGSNQEQHRAAFMRTVLGYDQVFDVSCYSCDLGVTKPDPAFFTEAAARIGAAPETILFVDDTEANVHGARAAGLAAEHWWLRLGRPDRDLPRLVDLLARHGVRAAGR</sequence>
<dbReference type="Proteomes" id="UP000502996">
    <property type="component" value="Chromosome"/>
</dbReference>
<gene>
    <name evidence="1" type="ORF">G5V58_17935</name>
</gene>
<dbReference type="PANTHER" id="PTHR43611:SF3">
    <property type="entry name" value="FLAVIN MONONUCLEOTIDE HYDROLASE 1, CHLOROPLATIC"/>
    <property type="match status" value="1"/>
</dbReference>
<dbReference type="NCBIfam" id="TIGR01509">
    <property type="entry name" value="HAD-SF-IA-v3"/>
    <property type="match status" value="1"/>
</dbReference>
<dbReference type="AlphaFoldDB" id="A0A6G6WGF6"/>
<dbReference type="EMBL" id="CP049257">
    <property type="protein sequence ID" value="QIG44408.1"/>
    <property type="molecule type" value="Genomic_DNA"/>
</dbReference>
<dbReference type="RefSeq" id="WP_165235766.1">
    <property type="nucleotide sequence ID" value="NZ_CP049257.1"/>
</dbReference>
<name>A0A6G6WGF6_9ACTN</name>
<dbReference type="InterPro" id="IPR023214">
    <property type="entry name" value="HAD_sf"/>
</dbReference>
<organism evidence="1 2">
    <name type="scientific">Nocardioides anomalus</name>
    <dbReference type="NCBI Taxonomy" id="2712223"/>
    <lineage>
        <taxon>Bacteria</taxon>
        <taxon>Bacillati</taxon>
        <taxon>Actinomycetota</taxon>
        <taxon>Actinomycetes</taxon>
        <taxon>Propionibacteriales</taxon>
        <taxon>Nocardioidaceae</taxon>
        <taxon>Nocardioides</taxon>
    </lineage>
</organism>
<dbReference type="Pfam" id="PF00702">
    <property type="entry name" value="Hydrolase"/>
    <property type="match status" value="1"/>
</dbReference>
<keyword evidence="2" id="KW-1185">Reference proteome</keyword>
<dbReference type="KEGG" id="nano:G5V58_17935"/>
<dbReference type="Gene3D" id="3.40.50.1000">
    <property type="entry name" value="HAD superfamily/HAD-like"/>
    <property type="match status" value="1"/>
</dbReference>